<accession>A0AAV1CYR4</accession>
<dbReference type="PANTHER" id="PTHR35410:SF1">
    <property type="entry name" value="EXPRESSED PROTEIN"/>
    <property type="match status" value="1"/>
</dbReference>
<keyword evidence="4" id="KW-1185">Reference proteome</keyword>
<dbReference type="InterPro" id="IPR056059">
    <property type="entry name" value="DUF7642"/>
</dbReference>
<feature type="domain" description="DUF7642" evidence="2">
    <location>
        <begin position="93"/>
        <end position="191"/>
    </location>
</feature>
<dbReference type="Proteomes" id="UP001161247">
    <property type="component" value="Chromosome 3"/>
</dbReference>
<dbReference type="EMBL" id="OX459120">
    <property type="protein sequence ID" value="CAI9100780.1"/>
    <property type="molecule type" value="Genomic_DNA"/>
</dbReference>
<dbReference type="AlphaFoldDB" id="A0AAV1CYR4"/>
<evidence type="ECO:0000313" key="3">
    <source>
        <dbReference type="EMBL" id="CAI9100780.1"/>
    </source>
</evidence>
<keyword evidence="1" id="KW-0812">Transmembrane</keyword>
<proteinExistence type="predicted"/>
<keyword evidence="1" id="KW-0472">Membrane</keyword>
<sequence length="257" mass="28833">MDVNNGGVEIDQLEQGLLVSGFRPSDEPEYASSGNLDEEDLVLYAASFEEAEENFVKYQTAVWVLYSLLLILAWGIGIVMLLYLPIRRHILLKDFRSRKLYVTSNAIVYKVTKPVPFPCFGVLRKEKHIVLPSVADIVIEQGYLQSKFGVYSVRIENIGVRRPASDDVKIQGIANPLAFRKAVMLRMSNMRRQALSRQSSVLEDSSNVSQSKLLSHGSFNIPELVILQKLGEVGSSVKRVQTLVEGQHRQTSSGHRD</sequence>
<protein>
    <submittedName>
        <fullName evidence="3">OLC1v1037953C5</fullName>
    </submittedName>
</protein>
<evidence type="ECO:0000256" key="1">
    <source>
        <dbReference type="SAM" id="Phobius"/>
    </source>
</evidence>
<dbReference type="PANTHER" id="PTHR35410">
    <property type="entry name" value="EXPRESSED PROTEIN"/>
    <property type="match status" value="1"/>
</dbReference>
<evidence type="ECO:0000259" key="2">
    <source>
        <dbReference type="Pfam" id="PF24649"/>
    </source>
</evidence>
<reference evidence="3" key="1">
    <citation type="submission" date="2023-03" db="EMBL/GenBank/DDBJ databases">
        <authorList>
            <person name="Julca I."/>
        </authorList>
    </citation>
    <scope>NUCLEOTIDE SEQUENCE</scope>
</reference>
<name>A0AAV1CYR4_OLDCO</name>
<dbReference type="Pfam" id="PF24649">
    <property type="entry name" value="DUF7642"/>
    <property type="match status" value="1"/>
</dbReference>
<gene>
    <name evidence="3" type="ORF">OLC1_LOCUS10526</name>
</gene>
<feature type="transmembrane region" description="Helical" evidence="1">
    <location>
        <begin position="63"/>
        <end position="86"/>
    </location>
</feature>
<organism evidence="3 4">
    <name type="scientific">Oldenlandia corymbosa var. corymbosa</name>
    <dbReference type="NCBI Taxonomy" id="529605"/>
    <lineage>
        <taxon>Eukaryota</taxon>
        <taxon>Viridiplantae</taxon>
        <taxon>Streptophyta</taxon>
        <taxon>Embryophyta</taxon>
        <taxon>Tracheophyta</taxon>
        <taxon>Spermatophyta</taxon>
        <taxon>Magnoliopsida</taxon>
        <taxon>eudicotyledons</taxon>
        <taxon>Gunneridae</taxon>
        <taxon>Pentapetalae</taxon>
        <taxon>asterids</taxon>
        <taxon>lamiids</taxon>
        <taxon>Gentianales</taxon>
        <taxon>Rubiaceae</taxon>
        <taxon>Rubioideae</taxon>
        <taxon>Spermacoceae</taxon>
        <taxon>Hedyotis-Oldenlandia complex</taxon>
        <taxon>Oldenlandia</taxon>
    </lineage>
</organism>
<evidence type="ECO:0000313" key="4">
    <source>
        <dbReference type="Proteomes" id="UP001161247"/>
    </source>
</evidence>
<keyword evidence="1" id="KW-1133">Transmembrane helix</keyword>